<name>A0ACC3NQH3_9PEZI</name>
<evidence type="ECO:0000313" key="2">
    <source>
        <dbReference type="Proteomes" id="UP001281147"/>
    </source>
</evidence>
<organism evidence="1 2">
    <name type="scientific">Vermiconidia calcicola</name>
    <dbReference type="NCBI Taxonomy" id="1690605"/>
    <lineage>
        <taxon>Eukaryota</taxon>
        <taxon>Fungi</taxon>
        <taxon>Dikarya</taxon>
        <taxon>Ascomycota</taxon>
        <taxon>Pezizomycotina</taxon>
        <taxon>Dothideomycetes</taxon>
        <taxon>Dothideomycetidae</taxon>
        <taxon>Mycosphaerellales</taxon>
        <taxon>Extremaceae</taxon>
        <taxon>Vermiconidia</taxon>
    </lineage>
</organism>
<dbReference type="Proteomes" id="UP001281147">
    <property type="component" value="Unassembled WGS sequence"/>
</dbReference>
<reference evidence="1" key="1">
    <citation type="submission" date="2023-07" db="EMBL/GenBank/DDBJ databases">
        <title>Black Yeasts Isolated from many extreme environments.</title>
        <authorList>
            <person name="Coleine C."/>
            <person name="Stajich J.E."/>
            <person name="Selbmann L."/>
        </authorList>
    </citation>
    <scope>NUCLEOTIDE SEQUENCE</scope>
    <source>
        <strain evidence="1">CCFEE 5714</strain>
    </source>
</reference>
<dbReference type="EMBL" id="JAUTXU010000019">
    <property type="protein sequence ID" value="KAK3721078.1"/>
    <property type="molecule type" value="Genomic_DNA"/>
</dbReference>
<proteinExistence type="predicted"/>
<accession>A0ACC3NQH3</accession>
<protein>
    <submittedName>
        <fullName evidence="1">Uncharacterized protein</fullName>
    </submittedName>
</protein>
<keyword evidence="2" id="KW-1185">Reference proteome</keyword>
<evidence type="ECO:0000313" key="1">
    <source>
        <dbReference type="EMBL" id="KAK3721078.1"/>
    </source>
</evidence>
<comment type="caution">
    <text evidence="1">The sequence shown here is derived from an EMBL/GenBank/DDBJ whole genome shotgun (WGS) entry which is preliminary data.</text>
</comment>
<sequence>MDNLANRVQSLPQEIFDKIYLQVFTHSDPGERVLVTSSYKPPTLLAVDRATREAFAENYFSRNIFVLEISRPMYEMSATGKKWLRSLSTKHSAHIREVRTAVYYTHRAFTAAAEEELGIGYRKLLTTIGGLARETLGVADEEHAVRVNVAIVAHIDGLSAECGSGFWSLSGVKDGKWFCNVILCYNDQHRVSAATNTTSE</sequence>
<gene>
    <name evidence="1" type="ORF">LTR37_003368</name>
</gene>